<organism evidence="1 2">
    <name type="scientific">Vitis vinifera</name>
    <name type="common">Grape</name>
    <dbReference type="NCBI Taxonomy" id="29760"/>
    <lineage>
        <taxon>Eukaryota</taxon>
        <taxon>Viridiplantae</taxon>
        <taxon>Streptophyta</taxon>
        <taxon>Embryophyta</taxon>
        <taxon>Tracheophyta</taxon>
        <taxon>Spermatophyta</taxon>
        <taxon>Magnoliopsida</taxon>
        <taxon>eudicotyledons</taxon>
        <taxon>Gunneridae</taxon>
        <taxon>Pentapetalae</taxon>
        <taxon>rosids</taxon>
        <taxon>Vitales</taxon>
        <taxon>Vitaceae</taxon>
        <taxon>Viteae</taxon>
        <taxon>Vitis</taxon>
    </lineage>
</organism>
<reference evidence="1 2" key="1">
    <citation type="journal article" date="2018" name="PLoS Genet.">
        <title>Population sequencing reveals clonal diversity and ancestral inbreeding in the grapevine cultivar Chardonnay.</title>
        <authorList>
            <person name="Roach M.J."/>
            <person name="Johnson D.L."/>
            <person name="Bohlmann J."/>
            <person name="van Vuuren H.J."/>
            <person name="Jones S.J."/>
            <person name="Pretorius I.S."/>
            <person name="Schmidt S.A."/>
            <person name="Borneman A.R."/>
        </authorList>
    </citation>
    <scope>NUCLEOTIDE SEQUENCE [LARGE SCALE GENOMIC DNA]</scope>
    <source>
        <strain evidence="2">cv. Chardonnay</strain>
        <tissue evidence="1">Leaf</tissue>
    </source>
</reference>
<evidence type="ECO:0000313" key="1">
    <source>
        <dbReference type="EMBL" id="RVW12921.1"/>
    </source>
</evidence>
<evidence type="ECO:0000313" key="2">
    <source>
        <dbReference type="Proteomes" id="UP000288805"/>
    </source>
</evidence>
<dbReference type="EMBL" id="QGNW01002672">
    <property type="protein sequence ID" value="RVW12921.1"/>
    <property type="molecule type" value="Genomic_DNA"/>
</dbReference>
<dbReference type="AlphaFoldDB" id="A0A438BPN7"/>
<comment type="caution">
    <text evidence="1">The sequence shown here is derived from an EMBL/GenBank/DDBJ whole genome shotgun (WGS) entry which is preliminary data.</text>
</comment>
<gene>
    <name evidence="1" type="ORF">CK203_096859</name>
</gene>
<protein>
    <recommendedName>
        <fullName evidence="3">Mitochondrial protein</fullName>
    </recommendedName>
</protein>
<sequence>MGVLIMAYTFNQLLDLVSLASQMLIWVRCVDDPRSVNGFYVFLGPNIVSWSSRKQKVRLQGPTPSLDSKHWLTQQQRVACITAKLVTHARTQQMEVDVHFFNILKVELNVKVSPFHLRWHV</sequence>
<evidence type="ECO:0008006" key="3">
    <source>
        <dbReference type="Google" id="ProtNLM"/>
    </source>
</evidence>
<accession>A0A438BPN7</accession>
<proteinExistence type="predicted"/>
<dbReference type="Proteomes" id="UP000288805">
    <property type="component" value="Unassembled WGS sequence"/>
</dbReference>
<name>A0A438BPN7_VITVI</name>